<sequence>MRRASIYERPDTSGVRVLAGGKIILRAHTDNLPQQWWFASTAIPLIAATIGPLSNVLSIAALVSPWRLTLPNSGIPFSTGRGSEDAALGIADPEWELIFNGFSLACGFAGNLFLLLHFTSRVRYIVALPLAILCWLLSAAIPPYEVYSQGFWHAILASGLYLIGSGILTINIVGYFRGHYPQQFALDDDQRTLILQTTTFFFWLAGGSGVFAALEGFTYADALYYADVSILTVGFGDFAPATDPGRGFLFVFQLIGIVFLGLVISSISKFALNISADKIIKQHQLHARESTVGRAVTSERELRERLGLPPRSNAATNDADADAGYRLSESGRRGSLAQYGRLKIVGRTSDPSSTRGRSRSSMLRGRESSQEKRKRRRQKLLLLQKERDRFDAMRQIQRETRRWKQYWALGMAFLAFGILWCLGAFVFMLTENHISHLRYFDCLYFCFVALLTIGYGDISPKSNIGKPFFIVWSLVAVPIVTLLIQEMSNTIVSAINRGTFKIADWTIMPRKGVLQHFLNSHPALSRLLGHRPDYSETHEFTTPNYDPESEPSAPCPPYLSSTPPESDPPIDSHTPTYQDKSEHDLALQLSQTLKSVAHDLRLEKPKRYTYAEWSHFTKLMRFSSRRHHRHLSDRIRNHHEAEEEEEDELIEWDWIGENSPMLADITEAEWILDRLCESLGRYTRRQAGKVREPLSRRS</sequence>
<dbReference type="GO" id="GO:0022841">
    <property type="term" value="F:potassium ion leak channel activity"/>
    <property type="evidence" value="ECO:0007669"/>
    <property type="project" value="TreeGrafter"/>
</dbReference>
<evidence type="ECO:0000256" key="3">
    <source>
        <dbReference type="ARBA" id="ARBA00022692"/>
    </source>
</evidence>
<feature type="transmembrane region" description="Helical" evidence="10">
    <location>
        <begin position="125"/>
        <end position="144"/>
    </location>
</feature>
<name>A0AA39Y5X7_9PEZI</name>
<dbReference type="PRINTS" id="PR01333">
    <property type="entry name" value="2POREKCHANEL"/>
</dbReference>
<feature type="transmembrane region" description="Helical" evidence="10">
    <location>
        <begin position="467"/>
        <end position="484"/>
    </location>
</feature>
<reference evidence="12" key="1">
    <citation type="submission" date="2023-06" db="EMBL/GenBank/DDBJ databases">
        <title>Genome-scale phylogeny and comparative genomics of the fungal order Sordariales.</title>
        <authorList>
            <consortium name="Lawrence Berkeley National Laboratory"/>
            <person name="Hensen N."/>
            <person name="Bonometti L."/>
            <person name="Westerberg I."/>
            <person name="Brannstrom I.O."/>
            <person name="Guillou S."/>
            <person name="Cros-Aarteil S."/>
            <person name="Calhoun S."/>
            <person name="Haridas S."/>
            <person name="Kuo A."/>
            <person name="Mondo S."/>
            <person name="Pangilinan J."/>
            <person name="Riley R."/>
            <person name="Labutti K."/>
            <person name="Andreopoulos B."/>
            <person name="Lipzen A."/>
            <person name="Chen C."/>
            <person name="Yanf M."/>
            <person name="Daum C."/>
            <person name="Ng V."/>
            <person name="Clum A."/>
            <person name="Steindorff A."/>
            <person name="Ohm R."/>
            <person name="Martin F."/>
            <person name="Silar P."/>
            <person name="Natvig D."/>
            <person name="Lalanne C."/>
            <person name="Gautier V."/>
            <person name="Ament-Velasquez S.L."/>
            <person name="Kruys A."/>
            <person name="Hutchinson M.I."/>
            <person name="Powell A.J."/>
            <person name="Barry K."/>
            <person name="Miller A.N."/>
            <person name="Grigoriev I.V."/>
            <person name="Debuchy R."/>
            <person name="Gladieux P."/>
            <person name="Thoren M.H."/>
            <person name="Johannesson H."/>
        </authorList>
    </citation>
    <scope>NUCLEOTIDE SEQUENCE</scope>
    <source>
        <strain evidence="12">SMH2532-1</strain>
    </source>
</reference>
<feature type="transmembrane region" description="Helical" evidence="10">
    <location>
        <begin position="248"/>
        <end position="272"/>
    </location>
</feature>
<evidence type="ECO:0000256" key="5">
    <source>
        <dbReference type="ARBA" id="ARBA00023065"/>
    </source>
</evidence>
<keyword evidence="6 10" id="KW-0472">Membrane</keyword>
<comment type="caution">
    <text evidence="12">The sequence shown here is derived from an EMBL/GenBank/DDBJ whole genome shotgun (WGS) entry which is preliminary data.</text>
</comment>
<feature type="compositionally biased region" description="Low complexity" evidence="9">
    <location>
        <begin position="346"/>
        <end position="363"/>
    </location>
</feature>
<accession>A0AA39Y5X7</accession>
<dbReference type="GO" id="GO:0005886">
    <property type="term" value="C:plasma membrane"/>
    <property type="evidence" value="ECO:0007669"/>
    <property type="project" value="TreeGrafter"/>
</dbReference>
<keyword evidence="3 8" id="KW-0812">Transmembrane</keyword>
<evidence type="ECO:0000256" key="10">
    <source>
        <dbReference type="SAM" id="Phobius"/>
    </source>
</evidence>
<feature type="region of interest" description="Disordered" evidence="9">
    <location>
        <begin position="306"/>
        <end position="325"/>
    </location>
</feature>
<feature type="domain" description="Potassium channel" evidence="11">
    <location>
        <begin position="199"/>
        <end position="271"/>
    </location>
</feature>
<evidence type="ECO:0000259" key="11">
    <source>
        <dbReference type="Pfam" id="PF07885"/>
    </source>
</evidence>
<keyword evidence="7 8" id="KW-0407">Ion channel</keyword>
<feature type="transmembrane region" description="Helical" evidence="10">
    <location>
        <begin position="36"/>
        <end position="63"/>
    </location>
</feature>
<evidence type="ECO:0000256" key="6">
    <source>
        <dbReference type="ARBA" id="ARBA00023136"/>
    </source>
</evidence>
<dbReference type="InterPro" id="IPR003280">
    <property type="entry name" value="2pore_dom_K_chnl"/>
</dbReference>
<dbReference type="InterPro" id="IPR013099">
    <property type="entry name" value="K_chnl_dom"/>
</dbReference>
<evidence type="ECO:0000256" key="1">
    <source>
        <dbReference type="ARBA" id="ARBA00004141"/>
    </source>
</evidence>
<feature type="transmembrane region" description="Helical" evidence="10">
    <location>
        <begin position="436"/>
        <end position="455"/>
    </location>
</feature>
<protein>
    <recommendedName>
        <fullName evidence="11">Potassium channel domain-containing protein</fullName>
    </recommendedName>
</protein>
<feature type="transmembrane region" description="Helical" evidence="10">
    <location>
        <begin position="406"/>
        <end position="430"/>
    </location>
</feature>
<organism evidence="12 13">
    <name type="scientific">Cercophora newfieldiana</name>
    <dbReference type="NCBI Taxonomy" id="92897"/>
    <lineage>
        <taxon>Eukaryota</taxon>
        <taxon>Fungi</taxon>
        <taxon>Dikarya</taxon>
        <taxon>Ascomycota</taxon>
        <taxon>Pezizomycotina</taxon>
        <taxon>Sordariomycetes</taxon>
        <taxon>Sordariomycetidae</taxon>
        <taxon>Sordariales</taxon>
        <taxon>Lasiosphaeriaceae</taxon>
        <taxon>Cercophora</taxon>
    </lineage>
</organism>
<comment type="similarity">
    <text evidence="8">Belongs to the two pore domain potassium channel (TC 1.A.1.8) family.</text>
</comment>
<evidence type="ECO:0000313" key="12">
    <source>
        <dbReference type="EMBL" id="KAK0645477.1"/>
    </source>
</evidence>
<evidence type="ECO:0000256" key="8">
    <source>
        <dbReference type="RuleBase" id="RU003857"/>
    </source>
</evidence>
<dbReference type="FunFam" id="1.10.287.70:FF:000198">
    <property type="entry name" value="TOK2 potassium channel"/>
    <property type="match status" value="1"/>
</dbReference>
<feature type="transmembrane region" description="Helical" evidence="10">
    <location>
        <begin position="150"/>
        <end position="173"/>
    </location>
</feature>
<feature type="region of interest" description="Disordered" evidence="9">
    <location>
        <begin position="346"/>
        <end position="375"/>
    </location>
</feature>
<feature type="region of interest" description="Disordered" evidence="9">
    <location>
        <begin position="538"/>
        <end position="581"/>
    </location>
</feature>
<dbReference type="AlphaFoldDB" id="A0AA39Y5X7"/>
<evidence type="ECO:0000256" key="9">
    <source>
        <dbReference type="SAM" id="MobiDB-lite"/>
    </source>
</evidence>
<keyword evidence="2 8" id="KW-0813">Transport</keyword>
<comment type="subcellular location">
    <subcellularLocation>
        <location evidence="1">Membrane</location>
        <topology evidence="1">Multi-pass membrane protein</topology>
    </subcellularLocation>
</comment>
<gene>
    <name evidence="12" type="ORF">B0T16DRAFT_509217</name>
</gene>
<dbReference type="GO" id="GO:0030322">
    <property type="term" value="P:stabilization of membrane potential"/>
    <property type="evidence" value="ECO:0007669"/>
    <property type="project" value="TreeGrafter"/>
</dbReference>
<dbReference type="PANTHER" id="PTHR11003:SF342">
    <property type="entry name" value="OUTWARD-RECTIFIER POTASSIUM CHANNEL TOK1"/>
    <property type="match status" value="1"/>
</dbReference>
<evidence type="ECO:0000256" key="7">
    <source>
        <dbReference type="ARBA" id="ARBA00023303"/>
    </source>
</evidence>
<dbReference type="EMBL" id="JAULSV010000004">
    <property type="protein sequence ID" value="KAK0645477.1"/>
    <property type="molecule type" value="Genomic_DNA"/>
</dbReference>
<dbReference type="Gene3D" id="1.10.287.70">
    <property type="match status" value="2"/>
</dbReference>
<evidence type="ECO:0000256" key="4">
    <source>
        <dbReference type="ARBA" id="ARBA00022989"/>
    </source>
</evidence>
<feature type="transmembrane region" description="Helical" evidence="10">
    <location>
        <begin position="193"/>
        <end position="214"/>
    </location>
</feature>
<dbReference type="Pfam" id="PF07885">
    <property type="entry name" value="Ion_trans_2"/>
    <property type="match status" value="2"/>
</dbReference>
<dbReference type="SUPFAM" id="SSF81324">
    <property type="entry name" value="Voltage-gated potassium channels"/>
    <property type="match status" value="2"/>
</dbReference>
<proteinExistence type="inferred from homology"/>
<keyword evidence="5 8" id="KW-0406">Ion transport</keyword>
<evidence type="ECO:0000256" key="2">
    <source>
        <dbReference type="ARBA" id="ARBA00022448"/>
    </source>
</evidence>
<dbReference type="Proteomes" id="UP001174936">
    <property type="component" value="Unassembled WGS sequence"/>
</dbReference>
<dbReference type="PANTHER" id="PTHR11003">
    <property type="entry name" value="POTASSIUM CHANNEL, SUBFAMILY K"/>
    <property type="match status" value="1"/>
</dbReference>
<evidence type="ECO:0000313" key="13">
    <source>
        <dbReference type="Proteomes" id="UP001174936"/>
    </source>
</evidence>
<keyword evidence="13" id="KW-1185">Reference proteome</keyword>
<keyword evidence="4 10" id="KW-1133">Transmembrane helix</keyword>
<dbReference type="GO" id="GO:0015271">
    <property type="term" value="F:outward rectifier potassium channel activity"/>
    <property type="evidence" value="ECO:0007669"/>
    <property type="project" value="TreeGrafter"/>
</dbReference>
<feature type="transmembrane region" description="Helical" evidence="10">
    <location>
        <begin position="97"/>
        <end position="118"/>
    </location>
</feature>
<feature type="domain" description="Potassium channel" evidence="11">
    <location>
        <begin position="418"/>
        <end position="491"/>
    </location>
</feature>